<dbReference type="Proteomes" id="UP000269721">
    <property type="component" value="Unassembled WGS sequence"/>
</dbReference>
<gene>
    <name evidence="2" type="ORF">BDK51DRAFT_27858</name>
</gene>
<organism evidence="2 3">
    <name type="scientific">Blyttiomyces helicus</name>
    <dbReference type="NCBI Taxonomy" id="388810"/>
    <lineage>
        <taxon>Eukaryota</taxon>
        <taxon>Fungi</taxon>
        <taxon>Fungi incertae sedis</taxon>
        <taxon>Chytridiomycota</taxon>
        <taxon>Chytridiomycota incertae sedis</taxon>
        <taxon>Chytridiomycetes</taxon>
        <taxon>Chytridiomycetes incertae sedis</taxon>
        <taxon>Blyttiomyces</taxon>
    </lineage>
</organism>
<dbReference type="AlphaFoldDB" id="A0A4P9W0I0"/>
<name>A0A4P9W0I0_9FUNG</name>
<reference evidence="3" key="1">
    <citation type="journal article" date="2018" name="Nat. Microbiol.">
        <title>Leveraging single-cell genomics to expand the fungal tree of life.</title>
        <authorList>
            <person name="Ahrendt S.R."/>
            <person name="Quandt C.A."/>
            <person name="Ciobanu D."/>
            <person name="Clum A."/>
            <person name="Salamov A."/>
            <person name="Andreopoulos B."/>
            <person name="Cheng J.F."/>
            <person name="Woyke T."/>
            <person name="Pelin A."/>
            <person name="Henrissat B."/>
            <person name="Reynolds N.K."/>
            <person name="Benny G.L."/>
            <person name="Smith M.E."/>
            <person name="James T.Y."/>
            <person name="Grigoriev I.V."/>
        </authorList>
    </citation>
    <scope>NUCLEOTIDE SEQUENCE [LARGE SCALE GENOMIC DNA]</scope>
</reference>
<proteinExistence type="predicted"/>
<accession>A0A4P9W0I0</accession>
<evidence type="ECO:0000313" key="2">
    <source>
        <dbReference type="EMBL" id="RKO85594.1"/>
    </source>
</evidence>
<protein>
    <submittedName>
        <fullName evidence="2">Uncharacterized protein</fullName>
    </submittedName>
</protein>
<evidence type="ECO:0000256" key="1">
    <source>
        <dbReference type="SAM" id="MobiDB-lite"/>
    </source>
</evidence>
<evidence type="ECO:0000313" key="3">
    <source>
        <dbReference type="Proteomes" id="UP000269721"/>
    </source>
</evidence>
<dbReference type="EMBL" id="KZ998932">
    <property type="protein sequence ID" value="RKO85594.1"/>
    <property type="molecule type" value="Genomic_DNA"/>
</dbReference>
<feature type="non-terminal residue" evidence="2">
    <location>
        <position position="1"/>
    </location>
</feature>
<keyword evidence="3" id="KW-1185">Reference proteome</keyword>
<feature type="region of interest" description="Disordered" evidence="1">
    <location>
        <begin position="102"/>
        <end position="125"/>
    </location>
</feature>
<sequence>IWDSGGHASDAFVASISCGEPYSERAFLISHSCNQFRILPRRNDSSCWPQIKAGSGPVEQFDESVFCFSFLGPQAVALCCPTVVPSSERWFRIGKSIWGGMEAGRRGPARRKGDPSSPAPSKLPVPAPGVMFSSPSRVPYVLLSMKICGRCGVKRHDACLRSFWGIKQLWRTVPSCYPLFNCCTDLGEMIQDQLVVVRKMDAGRVATGTNTGNLAWRLGEGDCN</sequence>